<evidence type="ECO:0000313" key="1">
    <source>
        <dbReference type="EMBL" id="KUG14718.1"/>
    </source>
</evidence>
<reference evidence="1" key="1">
    <citation type="journal article" date="2015" name="Proc. Natl. Acad. Sci. U.S.A.">
        <title>Networks of energetic and metabolic interactions define dynamics in microbial communities.</title>
        <authorList>
            <person name="Embree M."/>
            <person name="Liu J.K."/>
            <person name="Al-Bassam M.M."/>
            <person name="Zengler K."/>
        </authorList>
    </citation>
    <scope>NUCLEOTIDE SEQUENCE</scope>
</reference>
<organism evidence="1">
    <name type="scientific">hydrocarbon metagenome</name>
    <dbReference type="NCBI Taxonomy" id="938273"/>
    <lineage>
        <taxon>unclassified sequences</taxon>
        <taxon>metagenomes</taxon>
        <taxon>ecological metagenomes</taxon>
    </lineage>
</organism>
<accession>A0A0W8F1V9</accession>
<dbReference type="EMBL" id="LNQE01001627">
    <property type="protein sequence ID" value="KUG14718.1"/>
    <property type="molecule type" value="Genomic_DNA"/>
</dbReference>
<name>A0A0W8F1V9_9ZZZZ</name>
<sequence length="51" mass="5827">MQVIIVKTEVLTTRREAIDAYERHTGFYGIGQFLKDKGLIVIKEEESPCAE</sequence>
<gene>
    <name evidence="1" type="ORF">ASZ90_015641</name>
</gene>
<protein>
    <submittedName>
        <fullName evidence="1">Uncharacterized protein</fullName>
    </submittedName>
</protein>
<dbReference type="AlphaFoldDB" id="A0A0W8F1V9"/>
<comment type="caution">
    <text evidence="1">The sequence shown here is derived from an EMBL/GenBank/DDBJ whole genome shotgun (WGS) entry which is preliminary data.</text>
</comment>
<proteinExistence type="predicted"/>